<evidence type="ECO:0000313" key="3">
    <source>
        <dbReference type="EMBL" id="MEQ3549507.1"/>
    </source>
</evidence>
<dbReference type="SUPFAM" id="SSF53474">
    <property type="entry name" value="alpha/beta-Hydrolases"/>
    <property type="match status" value="1"/>
</dbReference>
<dbReference type="Pfam" id="PF07859">
    <property type="entry name" value="Abhydrolase_3"/>
    <property type="match status" value="1"/>
</dbReference>
<evidence type="ECO:0000259" key="2">
    <source>
        <dbReference type="Pfam" id="PF07859"/>
    </source>
</evidence>
<dbReference type="Proteomes" id="UP001494902">
    <property type="component" value="Unassembled WGS sequence"/>
</dbReference>
<dbReference type="EMBL" id="JBEDNQ010000001">
    <property type="protein sequence ID" value="MEQ3549507.1"/>
    <property type="molecule type" value="Genomic_DNA"/>
</dbReference>
<sequence>MARTEPVGLDAELDALRRAALGAAVAPMVELPPAAVRERVSAGDRLCAAGPPVEVRDTTADGVPVRIYEGARSRATLAWAHGGGWVTGDLEYSDEICRFLAAHADVRVVSVDYRLAPEHPLPAGADDVARGLAWCRRMWPGTAICTGGDSAGGHLAVAAAARGGADALVLVYPVLDRPGRWPSYDSMGDAFPIGRAAMDWFWRHAGGDLLPPGEMPLERADLGALPPVLLVLAGHDPLHDEGIAFADRVRTGGGTVTVTDHPALCHGFLRFSAASATVAAARTDLVESVRRLVLDL</sequence>
<accession>A0ABV1K4Y0</accession>
<proteinExistence type="predicted"/>
<dbReference type="InterPro" id="IPR029058">
    <property type="entry name" value="AB_hydrolase_fold"/>
</dbReference>
<dbReference type="Gene3D" id="3.40.50.1820">
    <property type="entry name" value="alpha/beta hydrolase"/>
    <property type="match status" value="1"/>
</dbReference>
<keyword evidence="4" id="KW-1185">Reference proteome</keyword>
<gene>
    <name evidence="3" type="ORF">WIS52_03400</name>
</gene>
<comment type="caution">
    <text evidence="3">The sequence shown here is derived from an EMBL/GenBank/DDBJ whole genome shotgun (WGS) entry which is preliminary data.</text>
</comment>
<feature type="domain" description="Alpha/beta hydrolase fold-3" evidence="2">
    <location>
        <begin position="79"/>
        <end position="269"/>
    </location>
</feature>
<dbReference type="PANTHER" id="PTHR48081:SF8">
    <property type="entry name" value="ALPHA_BETA HYDROLASE FOLD-3 DOMAIN-CONTAINING PROTEIN-RELATED"/>
    <property type="match status" value="1"/>
</dbReference>
<organism evidence="3 4">
    <name type="scientific">Pseudonocardia nematodicida</name>
    <dbReference type="NCBI Taxonomy" id="1206997"/>
    <lineage>
        <taxon>Bacteria</taxon>
        <taxon>Bacillati</taxon>
        <taxon>Actinomycetota</taxon>
        <taxon>Actinomycetes</taxon>
        <taxon>Pseudonocardiales</taxon>
        <taxon>Pseudonocardiaceae</taxon>
        <taxon>Pseudonocardia</taxon>
    </lineage>
</organism>
<dbReference type="InterPro" id="IPR013094">
    <property type="entry name" value="AB_hydrolase_3"/>
</dbReference>
<evidence type="ECO:0000256" key="1">
    <source>
        <dbReference type="ARBA" id="ARBA00022801"/>
    </source>
</evidence>
<name>A0ABV1K4Y0_9PSEU</name>
<protein>
    <submittedName>
        <fullName evidence="3">Alpha/beta hydrolase</fullName>
    </submittedName>
</protein>
<dbReference type="PANTHER" id="PTHR48081">
    <property type="entry name" value="AB HYDROLASE SUPERFAMILY PROTEIN C4A8.06C"/>
    <property type="match status" value="1"/>
</dbReference>
<dbReference type="GO" id="GO:0016787">
    <property type="term" value="F:hydrolase activity"/>
    <property type="evidence" value="ECO:0007669"/>
    <property type="project" value="UniProtKB-KW"/>
</dbReference>
<keyword evidence="1 3" id="KW-0378">Hydrolase</keyword>
<dbReference type="InterPro" id="IPR050300">
    <property type="entry name" value="GDXG_lipolytic_enzyme"/>
</dbReference>
<reference evidence="3 4" key="1">
    <citation type="submission" date="2024-03" db="EMBL/GenBank/DDBJ databases">
        <title>Draft genome sequence of Pseudonocardia nematodicida JCM 31783.</title>
        <authorList>
            <person name="Butdee W."/>
            <person name="Duangmal K."/>
        </authorList>
    </citation>
    <scope>NUCLEOTIDE SEQUENCE [LARGE SCALE GENOMIC DNA]</scope>
    <source>
        <strain evidence="3 4">JCM 31783</strain>
    </source>
</reference>
<evidence type="ECO:0000313" key="4">
    <source>
        <dbReference type="Proteomes" id="UP001494902"/>
    </source>
</evidence>
<dbReference type="RefSeq" id="WP_349296580.1">
    <property type="nucleotide sequence ID" value="NZ_JBEDNQ010000001.1"/>
</dbReference>